<organism evidence="2 3">
    <name type="scientific">Halochromatium glycolicum</name>
    <dbReference type="NCBI Taxonomy" id="85075"/>
    <lineage>
        <taxon>Bacteria</taxon>
        <taxon>Pseudomonadati</taxon>
        <taxon>Pseudomonadota</taxon>
        <taxon>Gammaproteobacteria</taxon>
        <taxon>Chromatiales</taxon>
        <taxon>Chromatiaceae</taxon>
        <taxon>Halochromatium</taxon>
    </lineage>
</organism>
<dbReference type="Proteomes" id="UP001296776">
    <property type="component" value="Unassembled WGS sequence"/>
</dbReference>
<keyword evidence="3" id="KW-1185">Reference proteome</keyword>
<evidence type="ECO:0000313" key="2">
    <source>
        <dbReference type="EMBL" id="MBK1704717.1"/>
    </source>
</evidence>
<feature type="compositionally biased region" description="Basic and acidic residues" evidence="1">
    <location>
        <begin position="93"/>
        <end position="111"/>
    </location>
</feature>
<evidence type="ECO:0000313" key="3">
    <source>
        <dbReference type="Proteomes" id="UP001296776"/>
    </source>
</evidence>
<feature type="compositionally biased region" description="Basic and acidic residues" evidence="1">
    <location>
        <begin position="126"/>
        <end position="136"/>
    </location>
</feature>
<accession>A0AAJ0U3T3</accession>
<reference evidence="2" key="1">
    <citation type="submission" date="2017-08" db="EMBL/GenBank/DDBJ databases">
        <authorList>
            <person name="Imhoff J.F."/>
            <person name="Rahn T."/>
            <person name="Kuenzel S."/>
            <person name="Neulinger S.C."/>
        </authorList>
    </citation>
    <scope>NUCLEOTIDE SEQUENCE</scope>
    <source>
        <strain evidence="2">DSM 11080</strain>
    </source>
</reference>
<sequence length="225" mass="24503">MTQDESDSMSDPELAKTLWTDETGKRCFLIPDAQELPPGDFALRTAAGRERKVHPDALTSFEVSTEEGVAWTKAQLGTVVGLLKSGLKARLLGGEKGERASADEQGDDARRTSPTPGMDLLADITETPRERFDGDGRAVARALRTYLEDVAETTIDAVSGEPEREQGARQRMRSWAETLRAHGIAAPEVEDPDRSSEDASTRTSPEAEHNESHAKTPKDDSQGRS</sequence>
<protein>
    <submittedName>
        <fullName evidence="2">Uncharacterized protein</fullName>
    </submittedName>
</protein>
<comment type="caution">
    <text evidence="2">The sequence shown here is derived from an EMBL/GenBank/DDBJ whole genome shotgun (WGS) entry which is preliminary data.</text>
</comment>
<feature type="region of interest" description="Disordered" evidence="1">
    <location>
        <begin position="93"/>
        <end position="136"/>
    </location>
</feature>
<dbReference type="EMBL" id="NRSJ01000013">
    <property type="protein sequence ID" value="MBK1704717.1"/>
    <property type="molecule type" value="Genomic_DNA"/>
</dbReference>
<evidence type="ECO:0000256" key="1">
    <source>
        <dbReference type="SAM" id="MobiDB-lite"/>
    </source>
</evidence>
<dbReference type="AlphaFoldDB" id="A0AAJ0U3T3"/>
<gene>
    <name evidence="2" type="ORF">CKO40_09245</name>
</gene>
<proteinExistence type="predicted"/>
<feature type="compositionally biased region" description="Basic and acidic residues" evidence="1">
    <location>
        <begin position="192"/>
        <end position="225"/>
    </location>
</feature>
<feature type="region of interest" description="Disordered" evidence="1">
    <location>
        <begin position="156"/>
        <end position="225"/>
    </location>
</feature>
<reference evidence="2" key="2">
    <citation type="journal article" date="2020" name="Microorganisms">
        <title>Osmotic Adaptation and Compatible Solute Biosynthesis of Phototrophic Bacteria as Revealed from Genome Analyses.</title>
        <authorList>
            <person name="Imhoff J.F."/>
            <person name="Rahn T."/>
            <person name="Kunzel S."/>
            <person name="Keller A."/>
            <person name="Neulinger S.C."/>
        </authorList>
    </citation>
    <scope>NUCLEOTIDE SEQUENCE</scope>
    <source>
        <strain evidence="2">DSM 11080</strain>
    </source>
</reference>
<name>A0AAJ0U3T3_9GAMM</name>